<gene>
    <name evidence="7" type="ORF">OLC1_LOCUS21523</name>
</gene>
<dbReference type="PROSITE" id="PS51473">
    <property type="entry name" value="GNK2"/>
    <property type="match status" value="1"/>
</dbReference>
<feature type="compositionally biased region" description="Basic and acidic residues" evidence="4">
    <location>
        <begin position="1397"/>
        <end position="1407"/>
    </location>
</feature>
<evidence type="ECO:0000256" key="3">
    <source>
        <dbReference type="SAM" id="Coils"/>
    </source>
</evidence>
<feature type="region of interest" description="Disordered" evidence="4">
    <location>
        <begin position="1164"/>
        <end position="1186"/>
    </location>
</feature>
<evidence type="ECO:0000256" key="5">
    <source>
        <dbReference type="SAM" id="SignalP"/>
    </source>
</evidence>
<organism evidence="7 8">
    <name type="scientific">Oldenlandia corymbosa var. corymbosa</name>
    <dbReference type="NCBI Taxonomy" id="529605"/>
    <lineage>
        <taxon>Eukaryota</taxon>
        <taxon>Viridiplantae</taxon>
        <taxon>Streptophyta</taxon>
        <taxon>Embryophyta</taxon>
        <taxon>Tracheophyta</taxon>
        <taxon>Spermatophyta</taxon>
        <taxon>Magnoliopsida</taxon>
        <taxon>eudicotyledons</taxon>
        <taxon>Gunneridae</taxon>
        <taxon>Pentapetalae</taxon>
        <taxon>asterids</taxon>
        <taxon>lamiids</taxon>
        <taxon>Gentianales</taxon>
        <taxon>Rubiaceae</taxon>
        <taxon>Rubioideae</taxon>
        <taxon>Spermacoceae</taxon>
        <taxon>Hedyotis-Oldenlandia complex</taxon>
        <taxon>Oldenlandia</taxon>
    </lineage>
</organism>
<dbReference type="InterPro" id="IPR036691">
    <property type="entry name" value="Endo/exonu/phosph_ase_sf"/>
</dbReference>
<dbReference type="SUPFAM" id="SSF56219">
    <property type="entry name" value="DNase I-like"/>
    <property type="match status" value="1"/>
</dbReference>
<name>A0AAV1E461_OLDCO</name>
<feature type="coiled-coil region" evidence="3">
    <location>
        <begin position="1217"/>
        <end position="1268"/>
    </location>
</feature>
<dbReference type="PANTHER" id="PTHR35218:SF9">
    <property type="entry name" value="ENDONUCLEASE_EXONUCLEASE_PHOSPHATASE DOMAIN-CONTAINING PROTEIN"/>
    <property type="match status" value="1"/>
</dbReference>
<dbReference type="InterPro" id="IPR038408">
    <property type="entry name" value="GNK2_sf"/>
</dbReference>
<dbReference type="Pfam" id="PF03372">
    <property type="entry name" value="Exo_endo_phos"/>
    <property type="match status" value="1"/>
</dbReference>
<accession>A0AAV1E461</accession>
<reference evidence="7" key="1">
    <citation type="submission" date="2023-03" db="EMBL/GenBank/DDBJ databases">
        <authorList>
            <person name="Julca I."/>
        </authorList>
    </citation>
    <scope>NUCLEOTIDE SEQUENCE</scope>
</reference>
<dbReference type="Gene3D" id="3.30.430.20">
    <property type="entry name" value="Gnk2 domain, C-X8-C-X2-C motif"/>
    <property type="match status" value="1"/>
</dbReference>
<dbReference type="Proteomes" id="UP001161247">
    <property type="component" value="Chromosome 8"/>
</dbReference>
<evidence type="ECO:0000313" key="7">
    <source>
        <dbReference type="EMBL" id="CAI9114900.1"/>
    </source>
</evidence>
<dbReference type="CDD" id="cd23509">
    <property type="entry name" value="Gnk2-like"/>
    <property type="match status" value="1"/>
</dbReference>
<dbReference type="Pfam" id="PF13966">
    <property type="entry name" value="zf-RVT"/>
    <property type="match status" value="1"/>
</dbReference>
<feature type="coiled-coil region" evidence="3">
    <location>
        <begin position="620"/>
        <end position="662"/>
    </location>
</feature>
<dbReference type="InterPro" id="IPR005135">
    <property type="entry name" value="Endo/exonuclease/phosphatase"/>
</dbReference>
<dbReference type="InterPro" id="IPR026960">
    <property type="entry name" value="RVT-Znf"/>
</dbReference>
<dbReference type="GO" id="GO:0003824">
    <property type="term" value="F:catalytic activity"/>
    <property type="evidence" value="ECO:0007669"/>
    <property type="project" value="InterPro"/>
</dbReference>
<evidence type="ECO:0000259" key="6">
    <source>
        <dbReference type="PROSITE" id="PS51473"/>
    </source>
</evidence>
<keyword evidence="3" id="KW-0175">Coiled coil</keyword>
<protein>
    <submittedName>
        <fullName evidence="7">OLC1v1015718C1</fullName>
    </submittedName>
</protein>
<proteinExistence type="predicted"/>
<dbReference type="Gene3D" id="1.10.510.10">
    <property type="entry name" value="Transferase(Phosphotransferase) domain 1"/>
    <property type="match status" value="1"/>
</dbReference>
<feature type="region of interest" description="Disordered" evidence="4">
    <location>
        <begin position="1364"/>
        <end position="1407"/>
    </location>
</feature>
<feature type="compositionally biased region" description="Polar residues" evidence="4">
    <location>
        <begin position="1383"/>
        <end position="1396"/>
    </location>
</feature>
<sequence>MGTCWPFKHIVIIVFLAISVSFQTANSDPQTKFLIRGCSPYNATNVRDFFNNLNASFADLRNQISQEKKHFAATEHPVYALFQCRNYLFNDDCLSCYNIAVSQIRYCSAATGARVLFDGCFLRYESAMFYSETTPQDGYGEICSSTNASQPTNFQTQAGDLLQDLKLATPRMNGFFAASKRQLSSDGSSNNTKAIIGGVVGGVGLALLIWYQQNRKPNKVQKVLEIISGIGCNTKVEPHSGYLLEQACKLYEVDVHLQLVDETLDPNDYDAEEVKKVIDIAMVCTQSQPSKRPTMSEVVVLLSSDMSIEQRRLSSNNSMIGIDRKFYKDTLIPETFVQGAGSKEFHRAFSDTISQYKPDVMAVLEPRIGGKRADDVVKISGFDRSFRIEAQGFAGGIWILWRDRVDVEIFKCHKQFLHTALKCGEERFFMTFVYASPNVQRRRSLWHELESLAASVHGPWLLGGDFNSLLRSSEKQGGSQRVQCVNVGFAEWFFNNNMCEPCTDGSKFTWFRPDGLSEKLDRFIANTEWMDQYQEARVHHLPRLRSDHVPIMMRCKKFSPQLHGSKGFRFLVPWLLRDGFRKLVDESWVEGVTFEEAILSFASKAKEWNHNVFGNIFQRKKKLRARLEGAQRNLQYYQTERLVQLERSLREELEEVLLQEELLMIQKSQRDWSLFGDRNTAFYHRKGMDENFVFPKGSVVLRAISRVWCHVVKGIRWSVGDGKSIRFWWDNWLHTSEPLINSATAVVPAEQINLTLDCFVIELGQWNWQYFQHLLPATCLLRIAAIMPPRLQAGSDVSYWGFSGDGNFSTSSAYASLTPTEVERNNKLWRVIWSWTGPQRVRQFLWLVAKEAILTNSQRWNRRIADSPACDLCGGALESTMHALRDCPKAANIWSRMVPAKHKGRFFGSSLEDWLWNNLTNAFGMEVANWECTFGVTAWQIWAQRNAFIFANTPCNASRKIDDVHRHIQSVLSAVAWERSLGGVDLLVDQGLHAAADGLAGIVASTSFQDWYIVKRRLRSGVKKMVEAYSGSPEWKPDFLFVRAPKNYCLLWNHRETEGLGAIKDEWTQVDDECIEELDADVKKILEYTKVMSSSNAGSLLFGDEDPFTIVNSDEDVSVTAALGQKKKKKRVVKAGDKVKYKKARTDAPPKETVVPVEETVPPATETVKNPLPETGPSVAPPGSEKGKGLIEGEAIILPPNCSKEISAAWMAYLVQLRKLREDLVTARSERDEALFEVVTLEEKARQVRAKEAEIASVQAKYDELDEKMKSFASLHISKEELHQWCAAFMYKMLYTGGMAVTLEEMNLVATKCGAHREALSGALAKMSSPADIASFPGDVPAILAKGPSEEDSIPDVPDEYMGIELEDADEATEEDVADTGHSGVQRNAEDASQNPSKDHPPGSDAI</sequence>
<dbReference type="PANTHER" id="PTHR35218">
    <property type="entry name" value="RNASE H DOMAIN-CONTAINING PROTEIN"/>
    <property type="match status" value="1"/>
</dbReference>
<feature type="signal peptide" evidence="5">
    <location>
        <begin position="1"/>
        <end position="27"/>
    </location>
</feature>
<dbReference type="Pfam" id="PF01657">
    <property type="entry name" value="Stress-antifung"/>
    <property type="match status" value="1"/>
</dbReference>
<feature type="domain" description="Gnk2-homologous" evidence="6">
    <location>
        <begin position="31"/>
        <end position="129"/>
    </location>
</feature>
<feature type="chain" id="PRO_5043718225" evidence="5">
    <location>
        <begin position="28"/>
        <end position="1407"/>
    </location>
</feature>
<dbReference type="InterPro" id="IPR002902">
    <property type="entry name" value="GNK2"/>
</dbReference>
<evidence type="ECO:0000256" key="1">
    <source>
        <dbReference type="ARBA" id="ARBA00022729"/>
    </source>
</evidence>
<feature type="compositionally biased region" description="Acidic residues" evidence="4">
    <location>
        <begin position="1365"/>
        <end position="1378"/>
    </location>
</feature>
<evidence type="ECO:0000256" key="4">
    <source>
        <dbReference type="SAM" id="MobiDB-lite"/>
    </source>
</evidence>
<keyword evidence="8" id="KW-1185">Reference proteome</keyword>
<keyword evidence="2" id="KW-0677">Repeat</keyword>
<keyword evidence="1 5" id="KW-0732">Signal</keyword>
<dbReference type="Gene3D" id="3.60.10.10">
    <property type="entry name" value="Endonuclease/exonuclease/phosphatase"/>
    <property type="match status" value="1"/>
</dbReference>
<evidence type="ECO:0000313" key="8">
    <source>
        <dbReference type="Proteomes" id="UP001161247"/>
    </source>
</evidence>
<dbReference type="EMBL" id="OX459125">
    <property type="protein sequence ID" value="CAI9114900.1"/>
    <property type="molecule type" value="Genomic_DNA"/>
</dbReference>
<evidence type="ECO:0000256" key="2">
    <source>
        <dbReference type="ARBA" id="ARBA00022737"/>
    </source>
</evidence>